<protein>
    <submittedName>
        <fullName evidence="2">Uncharacterized protein</fullName>
    </submittedName>
</protein>
<evidence type="ECO:0000256" key="1">
    <source>
        <dbReference type="SAM" id="MobiDB-lite"/>
    </source>
</evidence>
<feature type="non-terminal residue" evidence="2">
    <location>
        <position position="228"/>
    </location>
</feature>
<name>A0A6A0AAW1_HAELA</name>
<proteinExistence type="predicted"/>
<keyword evidence="3" id="KW-1185">Reference proteome</keyword>
<evidence type="ECO:0000313" key="2">
    <source>
        <dbReference type="EMBL" id="GFH29204.1"/>
    </source>
</evidence>
<reference evidence="2 3" key="1">
    <citation type="submission" date="2020-02" db="EMBL/GenBank/DDBJ databases">
        <title>Draft genome sequence of Haematococcus lacustris strain NIES-144.</title>
        <authorList>
            <person name="Morimoto D."/>
            <person name="Nakagawa S."/>
            <person name="Yoshida T."/>
            <person name="Sawayama S."/>
        </authorList>
    </citation>
    <scope>NUCLEOTIDE SEQUENCE [LARGE SCALE GENOMIC DNA]</scope>
    <source>
        <strain evidence="2 3">NIES-144</strain>
    </source>
</reference>
<sequence length="228" mass="24863">MAIDAGWALWHRLRKRGAESVCKPALLSAKQLRYMHKTRLQLADQLMELGLIASSDACWDAAVRRANPHMQQWPGSLAATFPPPGAERKRGWKAGYGARNQWQQGGEAWEEDEDWAGGWAGSDTLGWKGQGRGRGVGQSVAQGQQAVTPELLAEVAWEPPGWQQRWAVEAAIKEHSWAAGDAELVKGLLVAGLAPQLARVKLIATGKKAQGSVRQRVGKGKVEGKYMV</sequence>
<accession>A0A6A0AAW1</accession>
<organism evidence="2 3">
    <name type="scientific">Haematococcus lacustris</name>
    <name type="common">Green alga</name>
    <name type="synonym">Haematococcus pluvialis</name>
    <dbReference type="NCBI Taxonomy" id="44745"/>
    <lineage>
        <taxon>Eukaryota</taxon>
        <taxon>Viridiplantae</taxon>
        <taxon>Chlorophyta</taxon>
        <taxon>core chlorophytes</taxon>
        <taxon>Chlorophyceae</taxon>
        <taxon>CS clade</taxon>
        <taxon>Chlamydomonadales</taxon>
        <taxon>Haematococcaceae</taxon>
        <taxon>Haematococcus</taxon>
    </lineage>
</organism>
<gene>
    <name evidence="2" type="ORF">HaLaN_27835</name>
</gene>
<dbReference type="Proteomes" id="UP000485058">
    <property type="component" value="Unassembled WGS sequence"/>
</dbReference>
<dbReference type="AlphaFoldDB" id="A0A6A0AAW1"/>
<feature type="region of interest" description="Disordered" evidence="1">
    <location>
        <begin position="121"/>
        <end position="141"/>
    </location>
</feature>
<feature type="non-terminal residue" evidence="2">
    <location>
        <position position="1"/>
    </location>
</feature>
<comment type="caution">
    <text evidence="2">The sequence shown here is derived from an EMBL/GenBank/DDBJ whole genome shotgun (WGS) entry which is preliminary data.</text>
</comment>
<dbReference type="EMBL" id="BLLF01004237">
    <property type="protein sequence ID" value="GFH29204.1"/>
    <property type="molecule type" value="Genomic_DNA"/>
</dbReference>
<evidence type="ECO:0000313" key="3">
    <source>
        <dbReference type="Proteomes" id="UP000485058"/>
    </source>
</evidence>